<evidence type="ECO:0000313" key="7">
    <source>
        <dbReference type="EMBL" id="MFC0269137.1"/>
    </source>
</evidence>
<sequence>MLHHVWGLLAHPRQEWREIYGEEETVTQMYMRHVLILAAVPVICAFIGTTTVGWHFGGNERIPLTAVSALQLAVVFYLAIIGAVGLMGYVIYRMAKRYTSPPGIKRCIIFAGYVATPIMLAGIVALYPLIWLCLLAGIIGLCYSAWLLYLGVPGFLDITRGESFYVSSLTFAIGVLVLEALLAVTVLLWGYGTHLV</sequence>
<evidence type="ECO:0000256" key="4">
    <source>
        <dbReference type="ARBA" id="ARBA00023136"/>
    </source>
</evidence>
<evidence type="ECO:0000256" key="3">
    <source>
        <dbReference type="ARBA" id="ARBA00022989"/>
    </source>
</evidence>
<evidence type="ECO:0000256" key="1">
    <source>
        <dbReference type="ARBA" id="ARBA00004141"/>
    </source>
</evidence>
<evidence type="ECO:0000256" key="5">
    <source>
        <dbReference type="SAM" id="Phobius"/>
    </source>
</evidence>
<keyword evidence="4 5" id="KW-0472">Membrane</keyword>
<dbReference type="EMBL" id="JBHLVX010000052">
    <property type="protein sequence ID" value="MFC0269137.1"/>
    <property type="molecule type" value="Genomic_DNA"/>
</dbReference>
<name>A0ABV6G635_9GAMM</name>
<feature type="transmembrane region" description="Helical" evidence="5">
    <location>
        <begin position="129"/>
        <end position="152"/>
    </location>
</feature>
<evidence type="ECO:0000256" key="2">
    <source>
        <dbReference type="ARBA" id="ARBA00022692"/>
    </source>
</evidence>
<protein>
    <submittedName>
        <fullName evidence="7">Yip1 family protein</fullName>
    </submittedName>
</protein>
<keyword evidence="8" id="KW-1185">Reference proteome</keyword>
<dbReference type="InterPro" id="IPR006977">
    <property type="entry name" value="Yip1_dom"/>
</dbReference>
<evidence type="ECO:0000259" key="6">
    <source>
        <dbReference type="Pfam" id="PF04893"/>
    </source>
</evidence>
<comment type="subcellular location">
    <subcellularLocation>
        <location evidence="1">Membrane</location>
        <topology evidence="1">Multi-pass membrane protein</topology>
    </subcellularLocation>
</comment>
<gene>
    <name evidence="7" type="ORF">ACFFHW_14270</name>
</gene>
<comment type="caution">
    <text evidence="7">The sequence shown here is derived from an EMBL/GenBank/DDBJ whole genome shotgun (WGS) entry which is preliminary data.</text>
</comment>
<organism evidence="7 8">
    <name type="scientific">Kushneria aurantia</name>
    <dbReference type="NCBI Taxonomy" id="504092"/>
    <lineage>
        <taxon>Bacteria</taxon>
        <taxon>Pseudomonadati</taxon>
        <taxon>Pseudomonadota</taxon>
        <taxon>Gammaproteobacteria</taxon>
        <taxon>Oceanospirillales</taxon>
        <taxon>Halomonadaceae</taxon>
        <taxon>Kushneria</taxon>
    </lineage>
</organism>
<feature type="domain" description="Yip1" evidence="6">
    <location>
        <begin position="6"/>
        <end position="179"/>
    </location>
</feature>
<reference evidence="7 8" key="1">
    <citation type="submission" date="2024-09" db="EMBL/GenBank/DDBJ databases">
        <authorList>
            <person name="Sun Q."/>
            <person name="Mori K."/>
        </authorList>
    </citation>
    <scope>NUCLEOTIDE SEQUENCE [LARGE SCALE GENOMIC DNA]</scope>
    <source>
        <strain evidence="7 8">CCM 7415</strain>
    </source>
</reference>
<dbReference type="Proteomes" id="UP001589814">
    <property type="component" value="Unassembled WGS sequence"/>
</dbReference>
<dbReference type="RefSeq" id="WP_019952527.1">
    <property type="nucleotide sequence ID" value="NZ_JBHLVX010000052.1"/>
</dbReference>
<feature type="transmembrane region" description="Helical" evidence="5">
    <location>
        <begin position="104"/>
        <end position="123"/>
    </location>
</feature>
<dbReference type="Pfam" id="PF04893">
    <property type="entry name" value="Yip1"/>
    <property type="match status" value="1"/>
</dbReference>
<accession>A0ABV6G635</accession>
<evidence type="ECO:0000313" key="8">
    <source>
        <dbReference type="Proteomes" id="UP001589814"/>
    </source>
</evidence>
<feature type="transmembrane region" description="Helical" evidence="5">
    <location>
        <begin position="34"/>
        <end position="57"/>
    </location>
</feature>
<proteinExistence type="predicted"/>
<feature type="transmembrane region" description="Helical" evidence="5">
    <location>
        <begin position="164"/>
        <end position="191"/>
    </location>
</feature>
<keyword evidence="2 5" id="KW-0812">Transmembrane</keyword>
<keyword evidence="3 5" id="KW-1133">Transmembrane helix</keyword>
<feature type="transmembrane region" description="Helical" evidence="5">
    <location>
        <begin position="69"/>
        <end position="92"/>
    </location>
</feature>